<evidence type="ECO:0000256" key="5">
    <source>
        <dbReference type="ARBA" id="ARBA00022825"/>
    </source>
</evidence>
<sequence>MRLRFLFSVAATLAVVADSKPLRRATGHVLHEERSLVQRSWTKSKRLRPAAVLPVRIGLAQRNLDRAEEFVNNVAHPDSPNYGKHWSPEQVIETFAPAQETVDMVMEWLEVEGIEPSRVKLSGGRNWLSFSATAQEVERLLKTTYHVYKHDTAGHYHVACDRYHVPDHLVEHIDIITPTVHFDQRLGHSRENNHFELSDEQQTELKKRTLQTRQARVEHGILGSPNGGTGPKQGATIKNALMDLNQCDAMITPQCLRALYATPPGSMASPNNTMGIVEYTPQAFLQSDLNLYFQQFQPELQGKPPILKLVDNAVIQTQNQSFNFNGESSLDLQYAMSLIFPQQATLFQVGDLVQGASFNNFLDSIDAGYCNFQGGNSKDPNVDGQYSPKVGCGGFAATNVISTSYSYNEADLGARYEQRQCAEYMKLGLQGVTILYSSGDNGVAGNQGACIDPVTGAYNNGTNGIFNPSFPGSCPYVTSVGATQVLNGSSVRGPESACQDVIFSGGGFSNVFPIPSYQQKAIADYFANSAPPYDADRFNNSKNVRGYPDVAANGANYVTAVNGKFSLSFGTSASAPTFGAIINLINEERIAAGKSPVGFINPVLYENPQVLNDITNGNNPGCGTDGFEAVEGWDPVTGLGSPNYPEMEKLFMSLP</sequence>
<evidence type="ECO:0000256" key="7">
    <source>
        <dbReference type="ARBA" id="ARBA00023145"/>
    </source>
</evidence>
<evidence type="ECO:0000256" key="6">
    <source>
        <dbReference type="ARBA" id="ARBA00022837"/>
    </source>
</evidence>
<keyword evidence="5 8" id="KW-0720">Serine protease</keyword>
<dbReference type="CDD" id="cd04056">
    <property type="entry name" value="Peptidases_S53"/>
    <property type="match status" value="1"/>
</dbReference>
<keyword evidence="2 8" id="KW-0645">Protease</keyword>
<keyword evidence="7" id="KW-0865">Zymogen</keyword>
<evidence type="ECO:0000259" key="10">
    <source>
        <dbReference type="PROSITE" id="PS51695"/>
    </source>
</evidence>
<evidence type="ECO:0000313" key="11">
    <source>
        <dbReference type="EMBL" id="KAL1882045.1"/>
    </source>
</evidence>
<dbReference type="SUPFAM" id="SSF52743">
    <property type="entry name" value="Subtilisin-like"/>
    <property type="match status" value="1"/>
</dbReference>
<protein>
    <recommendedName>
        <fullName evidence="10">Peptidase S53 domain-containing protein</fullName>
    </recommendedName>
</protein>
<evidence type="ECO:0000256" key="4">
    <source>
        <dbReference type="ARBA" id="ARBA00022801"/>
    </source>
</evidence>
<keyword evidence="4 8" id="KW-0378">Hydrolase</keyword>
<dbReference type="CDD" id="cd11377">
    <property type="entry name" value="Pro-peptidase_S53"/>
    <property type="match status" value="1"/>
</dbReference>
<gene>
    <name evidence="11" type="ORF">VTK73DRAFT_2759</name>
</gene>
<feature type="binding site" evidence="8">
    <location>
        <position position="614"/>
    </location>
    <ligand>
        <name>Ca(2+)</name>
        <dbReference type="ChEBI" id="CHEBI:29108"/>
    </ligand>
</feature>
<evidence type="ECO:0000256" key="8">
    <source>
        <dbReference type="PROSITE-ProRule" id="PRU01032"/>
    </source>
</evidence>
<keyword evidence="12" id="KW-1185">Reference proteome</keyword>
<feature type="signal peptide" evidence="9">
    <location>
        <begin position="1"/>
        <end position="19"/>
    </location>
</feature>
<dbReference type="SUPFAM" id="SSF54897">
    <property type="entry name" value="Protease propeptides/inhibitors"/>
    <property type="match status" value="1"/>
</dbReference>
<dbReference type="Proteomes" id="UP001586593">
    <property type="component" value="Unassembled WGS sequence"/>
</dbReference>
<dbReference type="InterPro" id="IPR036852">
    <property type="entry name" value="Peptidase_S8/S53_dom_sf"/>
</dbReference>
<dbReference type="EMBL" id="JAZHXJ010000018">
    <property type="protein sequence ID" value="KAL1882045.1"/>
    <property type="molecule type" value="Genomic_DNA"/>
</dbReference>
<comment type="subcellular location">
    <subcellularLocation>
        <location evidence="1">Secreted</location>
        <location evidence="1">Extracellular space</location>
    </subcellularLocation>
</comment>
<organism evidence="11 12">
    <name type="scientific">Phialemonium thermophilum</name>
    <dbReference type="NCBI Taxonomy" id="223376"/>
    <lineage>
        <taxon>Eukaryota</taxon>
        <taxon>Fungi</taxon>
        <taxon>Dikarya</taxon>
        <taxon>Ascomycota</taxon>
        <taxon>Pezizomycotina</taxon>
        <taxon>Sordariomycetes</taxon>
        <taxon>Sordariomycetidae</taxon>
        <taxon>Cephalothecales</taxon>
        <taxon>Cephalothecaceae</taxon>
        <taxon>Phialemonium</taxon>
    </lineage>
</organism>
<feature type="binding site" evidence="8">
    <location>
        <position position="632"/>
    </location>
    <ligand>
        <name>Ca(2+)</name>
        <dbReference type="ChEBI" id="CHEBI:29108"/>
    </ligand>
</feature>
<feature type="chain" id="PRO_5046227832" description="Peptidase S53 domain-containing protein" evidence="9">
    <location>
        <begin position="20"/>
        <end position="655"/>
    </location>
</feature>
<dbReference type="PANTHER" id="PTHR14218">
    <property type="entry name" value="PROTEASE S8 TRIPEPTIDYL PEPTIDASE I CLN2"/>
    <property type="match status" value="1"/>
</dbReference>
<dbReference type="InterPro" id="IPR030400">
    <property type="entry name" value="Sedolisin_dom"/>
</dbReference>
<evidence type="ECO:0000256" key="1">
    <source>
        <dbReference type="ARBA" id="ARBA00004239"/>
    </source>
</evidence>
<dbReference type="InterPro" id="IPR015366">
    <property type="entry name" value="S53_propep"/>
</dbReference>
<reference evidence="11 12" key="1">
    <citation type="journal article" date="2024" name="Commun. Biol.">
        <title>Comparative genomic analysis of thermophilic fungi reveals convergent evolutionary adaptations and gene losses.</title>
        <authorList>
            <person name="Steindorff A.S."/>
            <person name="Aguilar-Pontes M.V."/>
            <person name="Robinson A.J."/>
            <person name="Andreopoulos B."/>
            <person name="LaButti K."/>
            <person name="Kuo A."/>
            <person name="Mondo S."/>
            <person name="Riley R."/>
            <person name="Otillar R."/>
            <person name="Haridas S."/>
            <person name="Lipzen A."/>
            <person name="Grimwood J."/>
            <person name="Schmutz J."/>
            <person name="Clum A."/>
            <person name="Reid I.D."/>
            <person name="Moisan M.C."/>
            <person name="Butler G."/>
            <person name="Nguyen T.T.M."/>
            <person name="Dewar K."/>
            <person name="Conant G."/>
            <person name="Drula E."/>
            <person name="Henrissat B."/>
            <person name="Hansel C."/>
            <person name="Singer S."/>
            <person name="Hutchinson M.I."/>
            <person name="de Vries R.P."/>
            <person name="Natvig D.O."/>
            <person name="Powell A.J."/>
            <person name="Tsang A."/>
            <person name="Grigoriev I.V."/>
        </authorList>
    </citation>
    <scope>NUCLEOTIDE SEQUENCE [LARGE SCALE GENOMIC DNA]</scope>
    <source>
        <strain evidence="11 12">ATCC 24622</strain>
    </source>
</reference>
<evidence type="ECO:0000256" key="9">
    <source>
        <dbReference type="SAM" id="SignalP"/>
    </source>
</evidence>
<feature type="binding site" evidence="8">
    <location>
        <position position="634"/>
    </location>
    <ligand>
        <name>Ca(2+)</name>
        <dbReference type="ChEBI" id="CHEBI:29108"/>
    </ligand>
</feature>
<dbReference type="Pfam" id="PF09286">
    <property type="entry name" value="Pro-kuma_activ"/>
    <property type="match status" value="1"/>
</dbReference>
<feature type="active site" description="Charge relay system" evidence="8">
    <location>
        <position position="327"/>
    </location>
</feature>
<evidence type="ECO:0000313" key="12">
    <source>
        <dbReference type="Proteomes" id="UP001586593"/>
    </source>
</evidence>
<keyword evidence="9" id="KW-0732">Signal</keyword>
<keyword evidence="6 8" id="KW-0106">Calcium</keyword>
<dbReference type="SMART" id="SM00944">
    <property type="entry name" value="Pro-kuma_activ"/>
    <property type="match status" value="1"/>
</dbReference>
<proteinExistence type="predicted"/>
<dbReference type="Gene3D" id="3.40.50.200">
    <property type="entry name" value="Peptidase S8/S53 domain"/>
    <property type="match status" value="1"/>
</dbReference>
<feature type="active site" description="Charge relay system" evidence="8">
    <location>
        <position position="331"/>
    </location>
</feature>
<dbReference type="PROSITE" id="PS51695">
    <property type="entry name" value="SEDOLISIN"/>
    <property type="match status" value="1"/>
</dbReference>
<evidence type="ECO:0000256" key="2">
    <source>
        <dbReference type="ARBA" id="ARBA00022670"/>
    </source>
</evidence>
<dbReference type="PANTHER" id="PTHR14218:SF19">
    <property type="entry name" value="SERINE PROTEASE AORO, PUTATIVE (AFU_ORTHOLOGUE AFUA_6G10250)-RELATED"/>
    <property type="match status" value="1"/>
</dbReference>
<name>A0ABR3Y243_9PEZI</name>
<evidence type="ECO:0000256" key="3">
    <source>
        <dbReference type="ARBA" id="ARBA00022723"/>
    </source>
</evidence>
<accession>A0ABR3Y243</accession>
<keyword evidence="3 8" id="KW-0479">Metal-binding</keyword>
<feature type="active site" description="Charge relay system" evidence="8">
    <location>
        <position position="572"/>
    </location>
</feature>
<feature type="binding site" evidence="8">
    <location>
        <position position="613"/>
    </location>
    <ligand>
        <name>Ca(2+)</name>
        <dbReference type="ChEBI" id="CHEBI:29108"/>
    </ligand>
</feature>
<comment type="cofactor">
    <cofactor evidence="8">
        <name>Ca(2+)</name>
        <dbReference type="ChEBI" id="CHEBI:29108"/>
    </cofactor>
    <text evidence="8">Binds 1 Ca(2+) ion per subunit.</text>
</comment>
<dbReference type="InterPro" id="IPR050819">
    <property type="entry name" value="Tripeptidyl-peptidase_I"/>
</dbReference>
<feature type="domain" description="Peptidase S53" evidence="10">
    <location>
        <begin position="250"/>
        <end position="654"/>
    </location>
</feature>
<comment type="caution">
    <text evidence="11">The sequence shown here is derived from an EMBL/GenBank/DDBJ whole genome shotgun (WGS) entry which is preliminary data.</text>
</comment>